<comment type="caution">
    <text evidence="1">The sequence shown here is derived from an EMBL/GenBank/DDBJ whole genome shotgun (WGS) entry which is preliminary data.</text>
</comment>
<sequence length="89" mass="9828">MRLPVSNACALPLLLLVLKQHNDAVVLIVFISLSLLRQFEIPLRSRRQRRLFIGFSVSLSDHLSAVLLLSGPSFSSSHRAASSSRTSEV</sequence>
<dbReference type="EMBL" id="WHVB01000065">
    <property type="protein sequence ID" value="KAF8463778.1"/>
    <property type="molecule type" value="Genomic_DNA"/>
</dbReference>
<evidence type="ECO:0000313" key="2">
    <source>
        <dbReference type="Proteomes" id="UP000759537"/>
    </source>
</evidence>
<reference evidence="1" key="2">
    <citation type="journal article" date="2020" name="Nat. Commun.">
        <title>Large-scale genome sequencing of mycorrhizal fungi provides insights into the early evolution of symbiotic traits.</title>
        <authorList>
            <person name="Miyauchi S."/>
            <person name="Kiss E."/>
            <person name="Kuo A."/>
            <person name="Drula E."/>
            <person name="Kohler A."/>
            <person name="Sanchez-Garcia M."/>
            <person name="Morin E."/>
            <person name="Andreopoulos B."/>
            <person name="Barry K.W."/>
            <person name="Bonito G."/>
            <person name="Buee M."/>
            <person name="Carver A."/>
            <person name="Chen C."/>
            <person name="Cichocki N."/>
            <person name="Clum A."/>
            <person name="Culley D."/>
            <person name="Crous P.W."/>
            <person name="Fauchery L."/>
            <person name="Girlanda M."/>
            <person name="Hayes R.D."/>
            <person name="Keri Z."/>
            <person name="LaButti K."/>
            <person name="Lipzen A."/>
            <person name="Lombard V."/>
            <person name="Magnuson J."/>
            <person name="Maillard F."/>
            <person name="Murat C."/>
            <person name="Nolan M."/>
            <person name="Ohm R.A."/>
            <person name="Pangilinan J."/>
            <person name="Pereira M.F."/>
            <person name="Perotto S."/>
            <person name="Peter M."/>
            <person name="Pfister S."/>
            <person name="Riley R."/>
            <person name="Sitrit Y."/>
            <person name="Stielow J.B."/>
            <person name="Szollosi G."/>
            <person name="Zifcakova L."/>
            <person name="Stursova M."/>
            <person name="Spatafora J.W."/>
            <person name="Tedersoo L."/>
            <person name="Vaario L.M."/>
            <person name="Yamada A."/>
            <person name="Yan M."/>
            <person name="Wang P."/>
            <person name="Xu J."/>
            <person name="Bruns T."/>
            <person name="Baldrian P."/>
            <person name="Vilgalys R."/>
            <person name="Dunand C."/>
            <person name="Henrissat B."/>
            <person name="Grigoriev I.V."/>
            <person name="Hibbett D."/>
            <person name="Nagy L.G."/>
            <person name="Martin F.M."/>
        </authorList>
    </citation>
    <scope>NUCLEOTIDE SEQUENCE</scope>
    <source>
        <strain evidence="1">Prilba</strain>
    </source>
</reference>
<evidence type="ECO:0000313" key="1">
    <source>
        <dbReference type="EMBL" id="KAF8463778.1"/>
    </source>
</evidence>
<proteinExistence type="predicted"/>
<reference evidence="1" key="1">
    <citation type="submission" date="2019-10" db="EMBL/GenBank/DDBJ databases">
        <authorList>
            <consortium name="DOE Joint Genome Institute"/>
            <person name="Kuo A."/>
            <person name="Miyauchi S."/>
            <person name="Kiss E."/>
            <person name="Drula E."/>
            <person name="Kohler A."/>
            <person name="Sanchez-Garcia M."/>
            <person name="Andreopoulos B."/>
            <person name="Barry K.W."/>
            <person name="Bonito G."/>
            <person name="Buee M."/>
            <person name="Carver A."/>
            <person name="Chen C."/>
            <person name="Cichocki N."/>
            <person name="Clum A."/>
            <person name="Culley D."/>
            <person name="Crous P.W."/>
            <person name="Fauchery L."/>
            <person name="Girlanda M."/>
            <person name="Hayes R."/>
            <person name="Keri Z."/>
            <person name="LaButti K."/>
            <person name="Lipzen A."/>
            <person name="Lombard V."/>
            <person name="Magnuson J."/>
            <person name="Maillard F."/>
            <person name="Morin E."/>
            <person name="Murat C."/>
            <person name="Nolan M."/>
            <person name="Ohm R."/>
            <person name="Pangilinan J."/>
            <person name="Pereira M."/>
            <person name="Perotto S."/>
            <person name="Peter M."/>
            <person name="Riley R."/>
            <person name="Sitrit Y."/>
            <person name="Stielow B."/>
            <person name="Szollosi G."/>
            <person name="Zifcakova L."/>
            <person name="Stursova M."/>
            <person name="Spatafora J.W."/>
            <person name="Tedersoo L."/>
            <person name="Vaario L.-M."/>
            <person name="Yamada A."/>
            <person name="Yan M."/>
            <person name="Wang P."/>
            <person name="Xu J."/>
            <person name="Bruns T."/>
            <person name="Baldrian P."/>
            <person name="Vilgalys R."/>
            <person name="Henrissat B."/>
            <person name="Grigoriev I.V."/>
            <person name="Hibbett D."/>
            <person name="Nagy L.G."/>
            <person name="Martin F.M."/>
        </authorList>
    </citation>
    <scope>NUCLEOTIDE SEQUENCE</scope>
    <source>
        <strain evidence="1">Prilba</strain>
    </source>
</reference>
<accession>A0A9P5JU13</accession>
<dbReference type="AlphaFoldDB" id="A0A9P5JU13"/>
<protein>
    <submittedName>
        <fullName evidence="1">Uncharacterized protein</fullName>
    </submittedName>
</protein>
<organism evidence="1 2">
    <name type="scientific">Russula ochroleuca</name>
    <dbReference type="NCBI Taxonomy" id="152965"/>
    <lineage>
        <taxon>Eukaryota</taxon>
        <taxon>Fungi</taxon>
        <taxon>Dikarya</taxon>
        <taxon>Basidiomycota</taxon>
        <taxon>Agaricomycotina</taxon>
        <taxon>Agaricomycetes</taxon>
        <taxon>Russulales</taxon>
        <taxon>Russulaceae</taxon>
        <taxon>Russula</taxon>
    </lineage>
</organism>
<keyword evidence="2" id="KW-1185">Reference proteome</keyword>
<gene>
    <name evidence="1" type="ORF">DFH94DRAFT_786365</name>
</gene>
<name>A0A9P5JU13_9AGAM</name>
<dbReference type="Proteomes" id="UP000759537">
    <property type="component" value="Unassembled WGS sequence"/>
</dbReference>